<evidence type="ECO:0000313" key="3">
    <source>
        <dbReference type="Proteomes" id="UP000235703"/>
    </source>
</evidence>
<evidence type="ECO:0000256" key="1">
    <source>
        <dbReference type="SAM" id="Phobius"/>
    </source>
</evidence>
<feature type="transmembrane region" description="Helical" evidence="1">
    <location>
        <begin position="106"/>
        <end position="124"/>
    </location>
</feature>
<reference evidence="2 3" key="1">
    <citation type="submission" date="2017-09" db="EMBL/GenBank/DDBJ databases">
        <title>Bacterial strain isolated from the female urinary microbiota.</title>
        <authorList>
            <person name="Thomas-White K."/>
            <person name="Kumar N."/>
            <person name="Forster S."/>
            <person name="Putonti C."/>
            <person name="Lawley T."/>
            <person name="Wolfe A.J."/>
        </authorList>
    </citation>
    <scope>NUCLEOTIDE SEQUENCE [LARGE SCALE GENOMIC DNA]</scope>
    <source>
        <strain evidence="2 3">UMB0680</strain>
    </source>
</reference>
<feature type="transmembrane region" description="Helical" evidence="1">
    <location>
        <begin position="68"/>
        <end position="94"/>
    </location>
</feature>
<dbReference type="AlphaFoldDB" id="A0A2N6PEG7"/>
<name>A0A2N6PEG7_9MICO</name>
<keyword evidence="3" id="KW-1185">Reference proteome</keyword>
<protein>
    <submittedName>
        <fullName evidence="2">Uncharacterized protein</fullName>
    </submittedName>
</protein>
<sequence>MPAAVQPSKLMTVLLSVCIAAACGAGAEVVKRLLRGDDVTASWWLWLAGAAVAAAVVAVVFRSRGDRLAALPFIGSQSLGFGLVCLIVIGYGLPGMTVAGFDPLDAALTGILAVILGLLVLFLLKRWFYTPPDTPESAETD</sequence>
<keyword evidence="1" id="KW-1133">Transmembrane helix</keyword>
<proteinExistence type="predicted"/>
<comment type="caution">
    <text evidence="2">The sequence shown here is derived from an EMBL/GenBank/DDBJ whole genome shotgun (WGS) entry which is preliminary data.</text>
</comment>
<dbReference type="EMBL" id="PNFZ01000010">
    <property type="protein sequence ID" value="PMB97070.1"/>
    <property type="molecule type" value="Genomic_DNA"/>
</dbReference>
<accession>A0A2N6PEG7</accession>
<keyword evidence="1" id="KW-0472">Membrane</keyword>
<organism evidence="2 3">
    <name type="scientific">Brevibacterium luteolum</name>
    <dbReference type="NCBI Taxonomy" id="199591"/>
    <lineage>
        <taxon>Bacteria</taxon>
        <taxon>Bacillati</taxon>
        <taxon>Actinomycetota</taxon>
        <taxon>Actinomycetes</taxon>
        <taxon>Micrococcales</taxon>
        <taxon>Brevibacteriaceae</taxon>
        <taxon>Brevibacterium</taxon>
    </lineage>
</organism>
<feature type="transmembrane region" description="Helical" evidence="1">
    <location>
        <begin position="43"/>
        <end position="61"/>
    </location>
</feature>
<dbReference type="RefSeq" id="WP_102163075.1">
    <property type="nucleotide sequence ID" value="NZ_JBPKAG010000001.1"/>
</dbReference>
<gene>
    <name evidence="2" type="ORF">CJ198_13195</name>
</gene>
<dbReference type="Proteomes" id="UP000235703">
    <property type="component" value="Unassembled WGS sequence"/>
</dbReference>
<evidence type="ECO:0000313" key="2">
    <source>
        <dbReference type="EMBL" id="PMB97070.1"/>
    </source>
</evidence>
<keyword evidence="1" id="KW-0812">Transmembrane</keyword>